<name>A0A7S4Q6V0_9DINO</name>
<keyword evidence="2" id="KW-0645">Protease</keyword>
<dbReference type="AlphaFoldDB" id="A0A7S4Q6V0"/>
<dbReference type="SMART" id="SM01179">
    <property type="entry name" value="DUF862"/>
    <property type="match status" value="1"/>
</dbReference>
<evidence type="ECO:0000256" key="3">
    <source>
        <dbReference type="ARBA" id="ARBA00022801"/>
    </source>
</evidence>
<organism evidence="6">
    <name type="scientific">Alexandrium monilatum</name>
    <dbReference type="NCBI Taxonomy" id="311494"/>
    <lineage>
        <taxon>Eukaryota</taxon>
        <taxon>Sar</taxon>
        <taxon>Alveolata</taxon>
        <taxon>Dinophyceae</taxon>
        <taxon>Gonyaulacales</taxon>
        <taxon>Pyrocystaceae</taxon>
        <taxon>Alexandrium</taxon>
    </lineage>
</organism>
<feature type="domain" description="PPPDE" evidence="5">
    <location>
        <begin position="24"/>
        <end position="158"/>
    </location>
</feature>
<dbReference type="PANTHER" id="PTHR12378">
    <property type="entry name" value="DESUMOYLATING ISOPEPTIDASE"/>
    <property type="match status" value="1"/>
</dbReference>
<comment type="similarity">
    <text evidence="1">Belongs to the DeSI family.</text>
</comment>
<dbReference type="InterPro" id="IPR042266">
    <property type="entry name" value="PPPDE_sf"/>
</dbReference>
<proteinExistence type="inferred from homology"/>
<dbReference type="GO" id="GO:0070646">
    <property type="term" value="P:protein modification by small protein removal"/>
    <property type="evidence" value="ECO:0007669"/>
    <property type="project" value="TreeGrafter"/>
</dbReference>
<evidence type="ECO:0000256" key="2">
    <source>
        <dbReference type="ARBA" id="ARBA00022670"/>
    </source>
</evidence>
<evidence type="ECO:0000256" key="1">
    <source>
        <dbReference type="ARBA" id="ARBA00008140"/>
    </source>
</evidence>
<dbReference type="Gene3D" id="3.90.1720.30">
    <property type="entry name" value="PPPDE domains"/>
    <property type="match status" value="1"/>
</dbReference>
<accession>A0A7S4Q6V0</accession>
<evidence type="ECO:0000313" key="6">
    <source>
        <dbReference type="EMBL" id="CAE4574279.1"/>
    </source>
</evidence>
<evidence type="ECO:0000256" key="4">
    <source>
        <dbReference type="SAM" id="MobiDB-lite"/>
    </source>
</evidence>
<dbReference type="EMBL" id="HBNR01020907">
    <property type="protein sequence ID" value="CAE4574279.1"/>
    <property type="molecule type" value="Transcribed_RNA"/>
</dbReference>
<protein>
    <recommendedName>
        <fullName evidence="5">PPPDE domain-containing protein</fullName>
    </recommendedName>
</protein>
<dbReference type="GO" id="GO:0008233">
    <property type="term" value="F:peptidase activity"/>
    <property type="evidence" value="ECO:0007669"/>
    <property type="project" value="UniProtKB-KW"/>
</dbReference>
<feature type="region of interest" description="Disordered" evidence="4">
    <location>
        <begin position="222"/>
        <end position="255"/>
    </location>
</feature>
<dbReference type="Pfam" id="PF05903">
    <property type="entry name" value="Peptidase_C97"/>
    <property type="match status" value="1"/>
</dbReference>
<keyword evidence="3" id="KW-0378">Hydrolase</keyword>
<sequence>MGNAAMCREDRKHRPSGFSQCAPHEVRLAATEILRVAGFSGYHTSVIVDDREYFFDSKGMMAAPPLSSHAIGQDRFPKLQTEVIEIGRSSCSGKALVGALQPLFENGSYDIFLKNCNSFSDISLYYLTRTRLPGQYNRLERFVSATSPVSTGVLNKIFRVLMERKTGKPCVEDVYVRNPEAESYSAEGAIASLDGDASESDSQASDFEEHFAPRADSFSLVGWNGDVSESDSEASEPPSYSPFEAPPPRRSASLT</sequence>
<dbReference type="PROSITE" id="PS51858">
    <property type="entry name" value="PPPDE"/>
    <property type="match status" value="1"/>
</dbReference>
<dbReference type="InterPro" id="IPR008580">
    <property type="entry name" value="PPPDE_dom"/>
</dbReference>
<dbReference type="GO" id="GO:0006508">
    <property type="term" value="P:proteolysis"/>
    <property type="evidence" value="ECO:0007669"/>
    <property type="project" value="UniProtKB-KW"/>
</dbReference>
<gene>
    <name evidence="6" type="ORF">AMON00008_LOCUS13898</name>
</gene>
<reference evidence="6" key="1">
    <citation type="submission" date="2021-01" db="EMBL/GenBank/DDBJ databases">
        <authorList>
            <person name="Corre E."/>
            <person name="Pelletier E."/>
            <person name="Niang G."/>
            <person name="Scheremetjew M."/>
            <person name="Finn R."/>
            <person name="Kale V."/>
            <person name="Holt S."/>
            <person name="Cochrane G."/>
            <person name="Meng A."/>
            <person name="Brown T."/>
            <person name="Cohen L."/>
        </authorList>
    </citation>
    <scope>NUCLEOTIDE SEQUENCE</scope>
    <source>
        <strain evidence="6">CCMP3105</strain>
    </source>
</reference>
<evidence type="ECO:0000259" key="5">
    <source>
        <dbReference type="PROSITE" id="PS51858"/>
    </source>
</evidence>